<protein>
    <recommendedName>
        <fullName evidence="4">Copper resistance protein NlpE</fullName>
    </recommendedName>
</protein>
<name>A0ABX3KQI8_SALCS</name>
<evidence type="ECO:0000313" key="2">
    <source>
        <dbReference type="EMBL" id="OOF33820.1"/>
    </source>
</evidence>
<sequence>MKKTYLLAPLALVAVLVGCEQQTNDPQEGKSQIESSVENAQTAVKEGTEQALDSAETAIDNAEDTVYEMTDHHNAKTSLDWNGTYQGVIPCADCEGIDTTLTLNQDNTYILSKTYLGKQGEAFKEEGSFSWDQTGSVVILEGLTDSPNHFFVAENQVIMQDMNGETINGDLADMYKLKKQ</sequence>
<organism evidence="2 3">
    <name type="scientific">Salinivibrio costicola subsp. alcaliphilus</name>
    <dbReference type="NCBI Taxonomy" id="272773"/>
    <lineage>
        <taxon>Bacteria</taxon>
        <taxon>Pseudomonadati</taxon>
        <taxon>Pseudomonadota</taxon>
        <taxon>Gammaproteobacteria</taxon>
        <taxon>Vibrionales</taxon>
        <taxon>Vibrionaceae</taxon>
        <taxon>Salinivibrio</taxon>
    </lineage>
</organism>
<dbReference type="PROSITE" id="PS51257">
    <property type="entry name" value="PROKAR_LIPOPROTEIN"/>
    <property type="match status" value="1"/>
</dbReference>
<gene>
    <name evidence="2" type="ORF">BZJ21_08735</name>
</gene>
<dbReference type="RefSeq" id="WP_077669577.1">
    <property type="nucleotide sequence ID" value="NZ_MUFR01000021.1"/>
</dbReference>
<dbReference type="Gene3D" id="2.40.128.640">
    <property type="match status" value="1"/>
</dbReference>
<evidence type="ECO:0000256" key="1">
    <source>
        <dbReference type="SAM" id="MobiDB-lite"/>
    </source>
</evidence>
<dbReference type="Pfam" id="PF04170">
    <property type="entry name" value="NlpE"/>
    <property type="match status" value="1"/>
</dbReference>
<feature type="compositionally biased region" description="Polar residues" evidence="1">
    <location>
        <begin position="23"/>
        <end position="42"/>
    </location>
</feature>
<keyword evidence="3" id="KW-1185">Reference proteome</keyword>
<evidence type="ECO:0008006" key="4">
    <source>
        <dbReference type="Google" id="ProtNLM"/>
    </source>
</evidence>
<dbReference type="Proteomes" id="UP000189431">
    <property type="component" value="Unassembled WGS sequence"/>
</dbReference>
<feature type="region of interest" description="Disordered" evidence="1">
    <location>
        <begin position="23"/>
        <end position="51"/>
    </location>
</feature>
<dbReference type="InterPro" id="IPR007298">
    <property type="entry name" value="Cu-R_lipoprotein_NlpE"/>
</dbReference>
<dbReference type="EMBL" id="MUFR01000021">
    <property type="protein sequence ID" value="OOF33820.1"/>
    <property type="molecule type" value="Genomic_DNA"/>
</dbReference>
<accession>A0ABX3KQI8</accession>
<proteinExistence type="predicted"/>
<reference evidence="3" key="1">
    <citation type="submission" date="2017-01" db="EMBL/GenBank/DDBJ databases">
        <title>Draft genome of the species Salinivibrio costicola subsp. alcaliphilus.</title>
        <authorList>
            <person name="Lopez-Hermoso C."/>
            <person name="De La Haba R."/>
            <person name="Sanchez-Porro C."/>
            <person name="Ventosa A."/>
        </authorList>
    </citation>
    <scope>NUCLEOTIDE SEQUENCE [LARGE SCALE GENOMIC DNA]</scope>
    <source>
        <strain evidence="3">CBH448</strain>
    </source>
</reference>
<evidence type="ECO:0000313" key="3">
    <source>
        <dbReference type="Proteomes" id="UP000189431"/>
    </source>
</evidence>
<comment type="caution">
    <text evidence="2">The sequence shown here is derived from an EMBL/GenBank/DDBJ whole genome shotgun (WGS) entry which is preliminary data.</text>
</comment>